<keyword evidence="15 26" id="KW-0547">Nucleotide-binding</keyword>
<sequence length="576" mass="64349">MSLTLPSADMLETPPGYPFEEINYEDIEVEEVVGRGAFGVVCKAKWKGKDVAIKTIESESERKAFIVELRQLSRVNHPNIVKLYGSCNSPVCLVMEYAEGGSLYNVLHGAEPLPYYTASHAMSWCLQCSQGVAYLHGMKPKALIHRDLKPPNLLLVAGGTVLKICDFGTACDIQTHMTNNKGSAAWMAPEVFEGSNYSEKCDVFSWGIILWEVITRRKPFDEIGGPAFRIMWAVHNGTRPPLIKNLPKPIESLMTRCWSKDPSQRPSMEEIVKIMTHLMKYFPGFDEPLQYPYQYSDEGQSNSATSTGSYIDYTGTSTSSKSDANMEHSDSQGSNDTIKITPQFAPHFKPKGDPLRTLPLSRGGSVESLPARTQCLASSDSKRMSADLSELEPKMPFAPAATCDPQRRRSVQDLPGISTESSQQGSRSSSRSSSPSVRMMPPDKTSSRGYFSPDDPTDTNGSDNSIPMAYLTLDHQLQPLAPCPNSKESMAVFEQHCKMAQEYLKVQTEIALLIQRKKELIAELDQDEKDQQNTCRLVQEHKKLLEENKSLSTYYQKCKKQLELIRVQQQKRQGTS</sequence>
<dbReference type="Gene3D" id="3.30.200.20">
    <property type="entry name" value="Phosphorylase Kinase, domain 1"/>
    <property type="match status" value="1"/>
</dbReference>
<evidence type="ECO:0000256" key="17">
    <source>
        <dbReference type="ARBA" id="ARBA00022840"/>
    </source>
</evidence>
<evidence type="ECO:0000256" key="13">
    <source>
        <dbReference type="ARBA" id="ARBA00022703"/>
    </source>
</evidence>
<dbReference type="PIRSF" id="PIRSF038168">
    <property type="entry name" value="MAPKKK7"/>
    <property type="match status" value="1"/>
</dbReference>
<evidence type="ECO:0000256" key="19">
    <source>
        <dbReference type="ARBA" id="ARBA00022843"/>
    </source>
</evidence>
<feature type="compositionally biased region" description="Low complexity" evidence="27">
    <location>
        <begin position="421"/>
        <end position="436"/>
    </location>
</feature>
<keyword evidence="10" id="KW-0723">Serine/threonine-protein kinase</keyword>
<evidence type="ECO:0000256" key="26">
    <source>
        <dbReference type="PROSITE-ProRule" id="PRU10141"/>
    </source>
</evidence>
<keyword evidence="13" id="KW-0053">Apoptosis</keyword>
<dbReference type="FunFam" id="1.10.510.10:FF:000143">
    <property type="entry name" value="Mitogen-activated protein kinase kinase kinase 7"/>
    <property type="match status" value="1"/>
</dbReference>
<evidence type="ECO:0000256" key="7">
    <source>
        <dbReference type="ARBA" id="ARBA00022475"/>
    </source>
</evidence>
<dbReference type="PRINTS" id="PR00109">
    <property type="entry name" value="TYRKINASE"/>
</dbReference>
<evidence type="ECO:0000256" key="23">
    <source>
        <dbReference type="ARBA" id="ARBA00023163"/>
    </source>
</evidence>
<dbReference type="PROSITE" id="PS00107">
    <property type="entry name" value="PROTEIN_KINASE_ATP"/>
    <property type="match status" value="1"/>
</dbReference>
<dbReference type="GO" id="GO:0005886">
    <property type="term" value="C:plasma membrane"/>
    <property type="evidence" value="ECO:0007669"/>
    <property type="project" value="UniProtKB-SubCell"/>
</dbReference>
<reference evidence="29" key="3">
    <citation type="submission" date="2025-09" db="UniProtKB">
        <authorList>
            <consortium name="Ensembl"/>
        </authorList>
    </citation>
    <scope>IDENTIFICATION</scope>
</reference>
<evidence type="ECO:0000256" key="16">
    <source>
        <dbReference type="ARBA" id="ARBA00022777"/>
    </source>
</evidence>
<dbReference type="GO" id="GO:0071560">
    <property type="term" value="P:cellular response to transforming growth factor beta stimulus"/>
    <property type="evidence" value="ECO:0007669"/>
    <property type="project" value="UniProtKB-ARBA"/>
</dbReference>
<dbReference type="OMA" id="ARTQCFA"/>
<dbReference type="GO" id="GO:0000287">
    <property type="term" value="F:magnesium ion binding"/>
    <property type="evidence" value="ECO:0007669"/>
    <property type="project" value="InterPro"/>
</dbReference>
<feature type="compositionally biased region" description="Polar residues" evidence="27">
    <location>
        <begin position="331"/>
        <end position="340"/>
    </location>
</feature>
<evidence type="ECO:0000313" key="30">
    <source>
        <dbReference type="Proteomes" id="UP000265080"/>
    </source>
</evidence>
<keyword evidence="9" id="KW-1017">Isopeptide bond</keyword>
<comment type="subcellular location">
    <subcellularLocation>
        <location evidence="2">Cell membrane</location>
        <topology evidence="2">Peripheral membrane protein</topology>
        <orientation evidence="2">Cytoplasmic side</orientation>
    </subcellularLocation>
    <subcellularLocation>
        <location evidence="3">Cytoplasm</location>
    </subcellularLocation>
</comment>
<keyword evidence="22" id="KW-0472">Membrane</keyword>
<evidence type="ECO:0000256" key="22">
    <source>
        <dbReference type="ARBA" id="ARBA00023136"/>
    </source>
</evidence>
<dbReference type="PANTHER" id="PTHR46716:SF1">
    <property type="entry name" value="MITOGEN-ACTIVATED PROTEIN KINASE KINASE KINASE 7"/>
    <property type="match status" value="1"/>
</dbReference>
<evidence type="ECO:0000256" key="9">
    <source>
        <dbReference type="ARBA" id="ARBA00022499"/>
    </source>
</evidence>
<evidence type="ECO:0000256" key="21">
    <source>
        <dbReference type="ARBA" id="ARBA00023016"/>
    </source>
</evidence>
<keyword evidence="21" id="KW-0346">Stress response</keyword>
<evidence type="ECO:0000256" key="5">
    <source>
        <dbReference type="ARBA" id="ARBA00012406"/>
    </source>
</evidence>
<dbReference type="GeneTree" id="ENSGT00940000157785"/>
<keyword evidence="12" id="KW-0808">Transferase</keyword>
<dbReference type="GO" id="GO:0005102">
    <property type="term" value="F:signaling receptor binding"/>
    <property type="evidence" value="ECO:0007669"/>
    <property type="project" value="UniProtKB-ARBA"/>
</dbReference>
<dbReference type="GO" id="GO:0009893">
    <property type="term" value="P:positive regulation of metabolic process"/>
    <property type="evidence" value="ECO:0007669"/>
    <property type="project" value="UniProtKB-ARBA"/>
</dbReference>
<reference evidence="29" key="2">
    <citation type="submission" date="2025-08" db="UniProtKB">
        <authorList>
            <consortium name="Ensembl"/>
        </authorList>
    </citation>
    <scope>IDENTIFICATION</scope>
</reference>
<dbReference type="InterPro" id="IPR001245">
    <property type="entry name" value="Ser-Thr/Tyr_kinase_cat_dom"/>
</dbReference>
<dbReference type="GO" id="GO:0043123">
    <property type="term" value="P:positive regulation of canonical NF-kappaB signal transduction"/>
    <property type="evidence" value="ECO:0007669"/>
    <property type="project" value="UniProtKB-ARBA"/>
</dbReference>
<dbReference type="SUPFAM" id="SSF56112">
    <property type="entry name" value="Protein kinase-like (PK-like)"/>
    <property type="match status" value="1"/>
</dbReference>
<keyword evidence="18" id="KW-0460">Magnesium</keyword>
<comment type="catalytic activity">
    <reaction evidence="25">
        <text>L-seryl-[protein] + ATP = O-phospho-L-seryl-[protein] + ADP + H(+)</text>
        <dbReference type="Rhea" id="RHEA:17989"/>
        <dbReference type="Rhea" id="RHEA-COMP:9863"/>
        <dbReference type="Rhea" id="RHEA-COMP:11604"/>
        <dbReference type="ChEBI" id="CHEBI:15378"/>
        <dbReference type="ChEBI" id="CHEBI:29999"/>
        <dbReference type="ChEBI" id="CHEBI:30616"/>
        <dbReference type="ChEBI" id="CHEBI:83421"/>
        <dbReference type="ChEBI" id="CHEBI:456216"/>
        <dbReference type="EC" id="2.7.11.25"/>
    </reaction>
</comment>
<comment type="cofactor">
    <cofactor evidence="1">
        <name>Mg(2+)</name>
        <dbReference type="ChEBI" id="CHEBI:18420"/>
    </cofactor>
</comment>
<evidence type="ECO:0000256" key="2">
    <source>
        <dbReference type="ARBA" id="ARBA00004413"/>
    </source>
</evidence>
<dbReference type="GO" id="GO:0005737">
    <property type="term" value="C:cytoplasm"/>
    <property type="evidence" value="ECO:0007669"/>
    <property type="project" value="UniProtKB-SubCell"/>
</dbReference>
<dbReference type="Ensembl" id="ENSAPET00000002541.1">
    <property type="protein sequence ID" value="ENSAPEP00000002484.1"/>
    <property type="gene ID" value="ENSAPEG00000001736.1"/>
</dbReference>
<evidence type="ECO:0000313" key="29">
    <source>
        <dbReference type="Ensembl" id="ENSAPEP00000002484.1"/>
    </source>
</evidence>
<evidence type="ECO:0000256" key="15">
    <source>
        <dbReference type="ARBA" id="ARBA00022741"/>
    </source>
</evidence>
<evidence type="ECO:0000256" key="10">
    <source>
        <dbReference type="ARBA" id="ARBA00022527"/>
    </source>
</evidence>
<dbReference type="Proteomes" id="UP000265080">
    <property type="component" value="Chromosome 11"/>
</dbReference>
<dbReference type="InterPro" id="IPR011009">
    <property type="entry name" value="Kinase-like_dom_sf"/>
</dbReference>
<keyword evidence="20" id="KW-0805">Transcription regulation</keyword>
<dbReference type="Pfam" id="PF07714">
    <property type="entry name" value="PK_Tyr_Ser-Thr"/>
    <property type="match status" value="1"/>
</dbReference>
<evidence type="ECO:0000256" key="24">
    <source>
        <dbReference type="ARBA" id="ARBA00047559"/>
    </source>
</evidence>
<dbReference type="PROSITE" id="PS50011">
    <property type="entry name" value="PROTEIN_KINASE_DOM"/>
    <property type="match status" value="1"/>
</dbReference>
<keyword evidence="14" id="KW-0479">Metal-binding</keyword>
<dbReference type="AlphaFoldDB" id="A0A3P8RTD2"/>
<dbReference type="InterPro" id="IPR049637">
    <property type="entry name" value="MAP3K7"/>
</dbReference>
<accession>A0A3P8RTD2</accession>
<evidence type="ECO:0000256" key="1">
    <source>
        <dbReference type="ARBA" id="ARBA00001946"/>
    </source>
</evidence>
<proteinExistence type="inferred from homology"/>
<dbReference type="Gene3D" id="1.10.510.10">
    <property type="entry name" value="Transferase(Phosphotransferase) domain 1"/>
    <property type="match status" value="1"/>
</dbReference>
<evidence type="ECO:0000256" key="25">
    <source>
        <dbReference type="ARBA" id="ARBA00048329"/>
    </source>
</evidence>
<keyword evidence="8" id="KW-0963">Cytoplasm</keyword>
<dbReference type="CDD" id="cd14058">
    <property type="entry name" value="STKc_TAK1"/>
    <property type="match status" value="1"/>
</dbReference>
<evidence type="ECO:0000256" key="6">
    <source>
        <dbReference type="ARBA" id="ARBA00017660"/>
    </source>
</evidence>
<evidence type="ECO:0000256" key="8">
    <source>
        <dbReference type="ARBA" id="ARBA00022490"/>
    </source>
</evidence>
<evidence type="ECO:0000256" key="27">
    <source>
        <dbReference type="SAM" id="MobiDB-lite"/>
    </source>
</evidence>
<evidence type="ECO:0000256" key="20">
    <source>
        <dbReference type="ARBA" id="ARBA00023015"/>
    </source>
</evidence>
<dbReference type="InterPro" id="IPR017441">
    <property type="entry name" value="Protein_kinase_ATP_BS"/>
</dbReference>
<protein>
    <recommendedName>
        <fullName evidence="6">Mitogen-activated protein kinase kinase kinase 7</fullName>
        <ecNumber evidence="5">2.7.11.25</ecNumber>
    </recommendedName>
</protein>
<dbReference type="GO" id="GO:0004709">
    <property type="term" value="F:MAP kinase kinase kinase activity"/>
    <property type="evidence" value="ECO:0007669"/>
    <property type="project" value="UniProtKB-EC"/>
</dbReference>
<keyword evidence="23" id="KW-0804">Transcription</keyword>
<evidence type="ECO:0000256" key="3">
    <source>
        <dbReference type="ARBA" id="ARBA00004496"/>
    </source>
</evidence>
<dbReference type="GO" id="GO:0006915">
    <property type="term" value="P:apoptotic process"/>
    <property type="evidence" value="ECO:0007669"/>
    <property type="project" value="UniProtKB-KW"/>
</dbReference>
<name>A0A3P8RTD2_AMPPE</name>
<evidence type="ECO:0000256" key="18">
    <source>
        <dbReference type="ARBA" id="ARBA00022842"/>
    </source>
</evidence>
<dbReference type="PROSITE" id="PS00108">
    <property type="entry name" value="PROTEIN_KINASE_ST"/>
    <property type="match status" value="1"/>
</dbReference>
<dbReference type="EC" id="2.7.11.25" evidence="5"/>
<dbReference type="GO" id="GO:0043410">
    <property type="term" value="P:positive regulation of MAPK cascade"/>
    <property type="evidence" value="ECO:0007669"/>
    <property type="project" value="UniProtKB-ARBA"/>
</dbReference>
<dbReference type="GO" id="GO:0007254">
    <property type="term" value="P:JNK cascade"/>
    <property type="evidence" value="ECO:0007669"/>
    <property type="project" value="TreeGrafter"/>
</dbReference>
<keyword evidence="11" id="KW-0597">Phosphoprotein</keyword>
<comment type="similarity">
    <text evidence="4">Belongs to the protein kinase superfamily. STE Ser/Thr protein kinase family. MAP kinase kinase kinase subfamily.</text>
</comment>
<comment type="catalytic activity">
    <reaction evidence="24">
        <text>L-threonyl-[protein] + ATP = O-phospho-L-threonyl-[protein] + ADP + H(+)</text>
        <dbReference type="Rhea" id="RHEA:46608"/>
        <dbReference type="Rhea" id="RHEA-COMP:11060"/>
        <dbReference type="Rhea" id="RHEA-COMP:11605"/>
        <dbReference type="ChEBI" id="CHEBI:15378"/>
        <dbReference type="ChEBI" id="CHEBI:30013"/>
        <dbReference type="ChEBI" id="CHEBI:30616"/>
        <dbReference type="ChEBI" id="CHEBI:61977"/>
        <dbReference type="ChEBI" id="CHEBI:456216"/>
        <dbReference type="EC" id="2.7.11.25"/>
    </reaction>
</comment>
<dbReference type="InterPro" id="IPR008271">
    <property type="entry name" value="Ser/Thr_kinase_AS"/>
</dbReference>
<dbReference type="PANTHER" id="PTHR46716">
    <property type="entry name" value="MITOGEN-ACTIVATED PROTEIN KINASE KINASE KINASE 7"/>
    <property type="match status" value="1"/>
</dbReference>
<reference evidence="29 30" key="1">
    <citation type="submission" date="2018-03" db="EMBL/GenBank/DDBJ databases">
        <title>Finding Nemo's genes: A chromosome-scale reference assembly of the genome of the orange clownfish Amphiprion percula.</title>
        <authorList>
            <person name="Lehmann R."/>
        </authorList>
    </citation>
    <scope>NUCLEOTIDE SEQUENCE</scope>
</reference>
<keyword evidence="16" id="KW-0418">Kinase</keyword>
<dbReference type="GO" id="GO:0019901">
    <property type="term" value="F:protein kinase binding"/>
    <property type="evidence" value="ECO:0007669"/>
    <property type="project" value="UniProtKB-ARBA"/>
</dbReference>
<dbReference type="GO" id="GO:0006955">
    <property type="term" value="P:immune response"/>
    <property type="evidence" value="ECO:0007669"/>
    <property type="project" value="TreeGrafter"/>
</dbReference>
<evidence type="ECO:0000256" key="11">
    <source>
        <dbReference type="ARBA" id="ARBA00022553"/>
    </source>
</evidence>
<dbReference type="SMART" id="SM00220">
    <property type="entry name" value="S_TKc"/>
    <property type="match status" value="1"/>
</dbReference>
<dbReference type="GO" id="GO:0005524">
    <property type="term" value="F:ATP binding"/>
    <property type="evidence" value="ECO:0007669"/>
    <property type="project" value="UniProtKB-UniRule"/>
</dbReference>
<keyword evidence="17 26" id="KW-0067">ATP-binding</keyword>
<keyword evidence="7" id="KW-1003">Cell membrane</keyword>
<keyword evidence="19" id="KW-0832">Ubl conjugation</keyword>
<keyword evidence="30" id="KW-1185">Reference proteome</keyword>
<evidence type="ECO:0000256" key="4">
    <source>
        <dbReference type="ARBA" id="ARBA00006529"/>
    </source>
</evidence>
<feature type="domain" description="Protein kinase" evidence="28">
    <location>
        <begin position="27"/>
        <end position="282"/>
    </location>
</feature>
<evidence type="ECO:0000259" key="28">
    <source>
        <dbReference type="PROSITE" id="PS50011"/>
    </source>
</evidence>
<evidence type="ECO:0000256" key="12">
    <source>
        <dbReference type="ARBA" id="ARBA00022679"/>
    </source>
</evidence>
<dbReference type="FunFam" id="3.30.200.20:FF:000152">
    <property type="entry name" value="Mitogen-activated protein kinase kinase kinase 7"/>
    <property type="match status" value="1"/>
</dbReference>
<feature type="binding site" evidence="26">
    <location>
        <position position="54"/>
    </location>
    <ligand>
        <name>ATP</name>
        <dbReference type="ChEBI" id="CHEBI:30616"/>
    </ligand>
</feature>
<organism evidence="29 30">
    <name type="scientific">Amphiprion percula</name>
    <name type="common">Orange clownfish</name>
    <name type="synonym">Lutjanus percula</name>
    <dbReference type="NCBI Taxonomy" id="161767"/>
    <lineage>
        <taxon>Eukaryota</taxon>
        <taxon>Metazoa</taxon>
        <taxon>Chordata</taxon>
        <taxon>Craniata</taxon>
        <taxon>Vertebrata</taxon>
        <taxon>Euteleostomi</taxon>
        <taxon>Actinopterygii</taxon>
        <taxon>Neopterygii</taxon>
        <taxon>Teleostei</taxon>
        <taxon>Neoteleostei</taxon>
        <taxon>Acanthomorphata</taxon>
        <taxon>Ovalentaria</taxon>
        <taxon>Pomacentridae</taxon>
        <taxon>Amphiprion</taxon>
    </lineage>
</organism>
<dbReference type="InterPro" id="IPR000719">
    <property type="entry name" value="Prot_kinase_dom"/>
</dbReference>
<evidence type="ECO:0000256" key="14">
    <source>
        <dbReference type="ARBA" id="ARBA00022723"/>
    </source>
</evidence>
<feature type="region of interest" description="Disordered" evidence="27">
    <location>
        <begin position="316"/>
        <end position="466"/>
    </location>
</feature>